<protein>
    <recommendedName>
        <fullName evidence="3">Adhesin</fullName>
    </recommendedName>
</protein>
<evidence type="ECO:0008006" key="3">
    <source>
        <dbReference type="Google" id="ProtNLM"/>
    </source>
</evidence>
<dbReference type="RefSeq" id="WP_091228848.1">
    <property type="nucleotide sequence ID" value="NZ_FNBG01000008.1"/>
</dbReference>
<gene>
    <name evidence="1" type="ORF">SAMN04488542_108142</name>
</gene>
<evidence type="ECO:0000313" key="1">
    <source>
        <dbReference type="EMBL" id="SDF29641.1"/>
    </source>
</evidence>
<dbReference type="EMBL" id="FNBG01000008">
    <property type="protein sequence ID" value="SDF29641.1"/>
    <property type="molecule type" value="Genomic_DNA"/>
</dbReference>
<reference evidence="1 2" key="1">
    <citation type="submission" date="2016-10" db="EMBL/GenBank/DDBJ databases">
        <authorList>
            <person name="de Groot N.N."/>
        </authorList>
    </citation>
    <scope>NUCLEOTIDE SEQUENCE [LARGE SCALE GENOMIC DNA]</scope>
    <source>
        <strain evidence="1 2">DSM 28129</strain>
    </source>
</reference>
<dbReference type="Proteomes" id="UP000198972">
    <property type="component" value="Unassembled WGS sequence"/>
</dbReference>
<name>A0A1G7JXS4_9BACL</name>
<keyword evidence="2" id="KW-1185">Reference proteome</keyword>
<dbReference type="STRING" id="670482.SAMN04488542_108142"/>
<proteinExistence type="predicted"/>
<organism evidence="1 2">
    <name type="scientific">Fontibacillus panacisegetis</name>
    <dbReference type="NCBI Taxonomy" id="670482"/>
    <lineage>
        <taxon>Bacteria</taxon>
        <taxon>Bacillati</taxon>
        <taxon>Bacillota</taxon>
        <taxon>Bacilli</taxon>
        <taxon>Bacillales</taxon>
        <taxon>Paenibacillaceae</taxon>
        <taxon>Fontibacillus</taxon>
    </lineage>
</organism>
<accession>A0A1G7JXS4</accession>
<dbReference type="OrthoDB" id="2652108at2"/>
<sequence length="296" mass="31037">MNRKKGLKPVGLIAATVLLGLMTGCGGLGENAEQAINSSARTIENAVSEVAKSSKEIVKENGYAKEVTTEEEVGTATTLHMNNAVGDIDIRSVSGTKITAKSTITASTSLFRSKKELQKVIEQAEVSVVIEGDKARVFTHAKDHPEQDLWDWSESKYGYSDFSIDYEIGLPSNVKVLDVTNDVGEIALADITGEYRIQADVGSIEIKGAHFSGDSSLSSSTGSIDLEIGQIDSDGSLKAVADVGSIDLKLADAVSCILDLDADVGVINGASKGESKRGDGGPRVSLTTSVGAINVE</sequence>
<dbReference type="AlphaFoldDB" id="A0A1G7JXS4"/>
<dbReference type="PROSITE" id="PS51257">
    <property type="entry name" value="PROKAR_LIPOPROTEIN"/>
    <property type="match status" value="1"/>
</dbReference>
<evidence type="ECO:0000313" key="2">
    <source>
        <dbReference type="Proteomes" id="UP000198972"/>
    </source>
</evidence>